<dbReference type="Pfam" id="PF02567">
    <property type="entry name" value="PhzC-PhzF"/>
    <property type="match status" value="1"/>
</dbReference>
<dbReference type="Proteomes" id="UP000640583">
    <property type="component" value="Unassembled WGS sequence"/>
</dbReference>
<accession>A0A8J7IED9</accession>
<dbReference type="SUPFAM" id="SSF54506">
    <property type="entry name" value="Diaminopimelate epimerase-like"/>
    <property type="match status" value="1"/>
</dbReference>
<dbReference type="PANTHER" id="PTHR13774">
    <property type="entry name" value="PHENAZINE BIOSYNTHESIS PROTEIN"/>
    <property type="match status" value="1"/>
</dbReference>
<evidence type="ECO:0000313" key="5">
    <source>
        <dbReference type="Proteomes" id="UP000640583"/>
    </source>
</evidence>
<evidence type="ECO:0000256" key="1">
    <source>
        <dbReference type="ARBA" id="ARBA00008270"/>
    </source>
</evidence>
<protein>
    <submittedName>
        <fullName evidence="4">PhzF family phenazine biosynthesis protein</fullName>
    </submittedName>
</protein>
<evidence type="ECO:0000256" key="3">
    <source>
        <dbReference type="PIRSR" id="PIRSR016184-1"/>
    </source>
</evidence>
<reference evidence="4" key="1">
    <citation type="submission" date="2020-10" db="EMBL/GenBank/DDBJ databases">
        <title>Paenihalocynthiibacter styelae gen. nov., sp. nov., isolated from stalked sea squirt Styela clava.</title>
        <authorList>
            <person name="Kim Y.-O."/>
            <person name="Yoon J.-H."/>
        </authorList>
    </citation>
    <scope>NUCLEOTIDE SEQUENCE</scope>
    <source>
        <strain evidence="4">MYP1-1</strain>
    </source>
</reference>
<gene>
    <name evidence="4" type="ORF">H1D41_07390</name>
</gene>
<proteinExistence type="inferred from homology"/>
<dbReference type="GO" id="GO:0005737">
    <property type="term" value="C:cytoplasm"/>
    <property type="evidence" value="ECO:0007669"/>
    <property type="project" value="TreeGrafter"/>
</dbReference>
<comment type="caution">
    <text evidence="4">The sequence shown here is derived from an EMBL/GenBank/DDBJ whole genome shotgun (WGS) entry which is preliminary data.</text>
</comment>
<comment type="similarity">
    <text evidence="1">Belongs to the PhzF family.</text>
</comment>
<dbReference type="NCBIfam" id="TIGR00654">
    <property type="entry name" value="PhzF_family"/>
    <property type="match status" value="1"/>
</dbReference>
<dbReference type="InterPro" id="IPR003719">
    <property type="entry name" value="Phenazine_PhzF-like"/>
</dbReference>
<keyword evidence="2" id="KW-0413">Isomerase</keyword>
<dbReference type="Gene3D" id="3.10.310.10">
    <property type="entry name" value="Diaminopimelate Epimerase, Chain A, domain 1"/>
    <property type="match status" value="2"/>
</dbReference>
<dbReference type="GO" id="GO:0016853">
    <property type="term" value="F:isomerase activity"/>
    <property type="evidence" value="ECO:0007669"/>
    <property type="project" value="UniProtKB-KW"/>
</dbReference>
<dbReference type="AlphaFoldDB" id="A0A8J7IED9"/>
<sequence>MTDFTATATNPGRIAAFAHEDQGGNPAGVALGDALPTPSEMQRIAAELGYSETAFAAPQGARWTVRYYSPEDEVPFCGHATVALGAVLGENCGAGEYQLDLAQTQISVMAQPSENGWQATLQSPGTWSEPLADTLLTDLLALFGLSTADLDPQLPPRLGFAGNRHAILTLNSRAKLAQMAYDFDAGKALMERENLITISLLYVETPDLIHARNAFAIGGVVEDPATGAAAAALAGALVDLNWPGLEGGGSFTIRQGEDMGQPSLLHIEVTGKPGDSVRVSGTARQIDQ</sequence>
<organism evidence="4 5">
    <name type="scientific">Halocynthiibacter styelae</name>
    <dbReference type="NCBI Taxonomy" id="2761955"/>
    <lineage>
        <taxon>Bacteria</taxon>
        <taxon>Pseudomonadati</taxon>
        <taxon>Pseudomonadota</taxon>
        <taxon>Alphaproteobacteria</taxon>
        <taxon>Rhodobacterales</taxon>
        <taxon>Paracoccaceae</taxon>
        <taxon>Halocynthiibacter</taxon>
    </lineage>
</organism>
<dbReference type="RefSeq" id="WP_228848284.1">
    <property type="nucleotide sequence ID" value="NZ_JADCKQ010000004.1"/>
</dbReference>
<feature type="active site" evidence="3">
    <location>
        <position position="52"/>
    </location>
</feature>
<dbReference type="PIRSF" id="PIRSF016184">
    <property type="entry name" value="PhzC_PhzF"/>
    <property type="match status" value="1"/>
</dbReference>
<evidence type="ECO:0000313" key="4">
    <source>
        <dbReference type="EMBL" id="MBI1493452.1"/>
    </source>
</evidence>
<dbReference type="EMBL" id="JADCKQ010000004">
    <property type="protein sequence ID" value="MBI1493452.1"/>
    <property type="molecule type" value="Genomic_DNA"/>
</dbReference>
<name>A0A8J7IED9_9RHOB</name>
<evidence type="ECO:0000256" key="2">
    <source>
        <dbReference type="ARBA" id="ARBA00023235"/>
    </source>
</evidence>
<keyword evidence="5" id="KW-1185">Reference proteome</keyword>
<dbReference type="PANTHER" id="PTHR13774:SF39">
    <property type="entry name" value="BIOSYNTHESIS PROTEIN, PUTATIVE-RELATED"/>
    <property type="match status" value="1"/>
</dbReference>